<evidence type="ECO:0000313" key="2">
    <source>
        <dbReference type="EMBL" id="QJA44183.1"/>
    </source>
</evidence>
<organism evidence="2">
    <name type="scientific">viral metagenome</name>
    <dbReference type="NCBI Taxonomy" id="1070528"/>
    <lineage>
        <taxon>unclassified sequences</taxon>
        <taxon>metagenomes</taxon>
        <taxon>organismal metagenomes</taxon>
    </lineage>
</organism>
<evidence type="ECO:0000313" key="4">
    <source>
        <dbReference type="EMBL" id="QJH96294.1"/>
    </source>
</evidence>
<name>A0A6H1Z8G5_9ZZZZ</name>
<evidence type="ECO:0000256" key="1">
    <source>
        <dbReference type="SAM" id="MobiDB-lite"/>
    </source>
</evidence>
<reference evidence="2" key="1">
    <citation type="submission" date="2020-03" db="EMBL/GenBank/DDBJ databases">
        <title>The deep terrestrial virosphere.</title>
        <authorList>
            <person name="Holmfeldt K."/>
            <person name="Nilsson E."/>
            <person name="Simone D."/>
            <person name="Lopez-Fernandez M."/>
            <person name="Wu X."/>
            <person name="de Brujin I."/>
            <person name="Lundin D."/>
            <person name="Andersson A."/>
            <person name="Bertilsson S."/>
            <person name="Dopson M."/>
        </authorList>
    </citation>
    <scope>NUCLEOTIDE SEQUENCE</scope>
    <source>
        <strain evidence="5">MM415A00110</strain>
        <strain evidence="3">MM415B00359</strain>
        <strain evidence="2">TM448A00090</strain>
        <strain evidence="4">TM448B00679</strain>
    </source>
</reference>
<dbReference type="EMBL" id="MT144646">
    <property type="protein sequence ID" value="QJH96294.1"/>
    <property type="molecule type" value="Genomic_DNA"/>
</dbReference>
<dbReference type="EMBL" id="MT141551">
    <property type="protein sequence ID" value="QJA66202.1"/>
    <property type="molecule type" value="Genomic_DNA"/>
</dbReference>
<dbReference type="EMBL" id="MT143974">
    <property type="protein sequence ID" value="QJA44183.1"/>
    <property type="molecule type" value="Genomic_DNA"/>
</dbReference>
<dbReference type="EMBL" id="MT145189">
    <property type="protein sequence ID" value="QJI04741.1"/>
    <property type="molecule type" value="Genomic_DNA"/>
</dbReference>
<proteinExistence type="predicted"/>
<evidence type="ECO:0000313" key="3">
    <source>
        <dbReference type="EMBL" id="QJA66202.1"/>
    </source>
</evidence>
<feature type="region of interest" description="Disordered" evidence="1">
    <location>
        <begin position="145"/>
        <end position="164"/>
    </location>
</feature>
<accession>A0A6H1Z8G5</accession>
<evidence type="ECO:0000313" key="5">
    <source>
        <dbReference type="EMBL" id="QJI04741.1"/>
    </source>
</evidence>
<gene>
    <name evidence="5" type="ORF">MM415A00110_0062</name>
    <name evidence="3" type="ORF">MM415B00359_0013</name>
    <name evidence="2" type="ORF">TM448A00090_0015</name>
    <name evidence="4" type="ORF">TM448B00679_0009</name>
</gene>
<protein>
    <submittedName>
        <fullName evidence="2">Uncharacterized protein</fullName>
    </submittedName>
</protein>
<dbReference type="AlphaFoldDB" id="A0A6H1Z8G5"/>
<sequence>MPEKNDLERLNPQIMDVEIGVRSLRKITIYPLSMADQFKLSDIVTKAIEEHMSAGKEDIALVAFILNLLKSNIGRILEMATDEKIGSALLKEMTNMQAATIAQIVYDVNFGEVAKNMGGLLEKVKKLFLSGRPLPPSVNDTEDIASITSLDEVSEKEESPTINS</sequence>